<keyword evidence="3 9" id="KW-0813">Transport</keyword>
<feature type="transmembrane region" description="Helical" evidence="9">
    <location>
        <begin position="153"/>
        <end position="174"/>
    </location>
</feature>
<dbReference type="InterPro" id="IPR045621">
    <property type="entry name" value="BPD_transp_1_N"/>
</dbReference>
<feature type="transmembrane region" description="Helical" evidence="9">
    <location>
        <begin position="275"/>
        <end position="301"/>
    </location>
</feature>
<evidence type="ECO:0000256" key="5">
    <source>
        <dbReference type="ARBA" id="ARBA00022692"/>
    </source>
</evidence>
<evidence type="ECO:0000259" key="10">
    <source>
        <dbReference type="PROSITE" id="PS50928"/>
    </source>
</evidence>
<dbReference type="KEGG" id="bme:BMEII0220"/>
<evidence type="ECO:0000256" key="8">
    <source>
        <dbReference type="ARBA" id="ARBA00025454"/>
    </source>
</evidence>
<dbReference type="InterPro" id="IPR000515">
    <property type="entry name" value="MetI-like"/>
</dbReference>
<dbReference type="PROSITE" id="PS50928">
    <property type="entry name" value="ABC_TM1"/>
    <property type="match status" value="1"/>
</dbReference>
<feature type="transmembrane region" description="Helical" evidence="9">
    <location>
        <begin position="217"/>
        <end position="240"/>
    </location>
</feature>
<evidence type="ECO:0000256" key="9">
    <source>
        <dbReference type="RuleBase" id="RU363032"/>
    </source>
</evidence>
<proteinExistence type="inferred from homology"/>
<keyword evidence="7 9" id="KW-0472">Membrane</keyword>
<evidence type="ECO:0000256" key="3">
    <source>
        <dbReference type="ARBA" id="ARBA00022448"/>
    </source>
</evidence>
<evidence type="ECO:0000256" key="2">
    <source>
        <dbReference type="ARBA" id="ARBA00009306"/>
    </source>
</evidence>
<comment type="subcellular location">
    <subcellularLocation>
        <location evidence="1">Cell inner membrane</location>
        <topology evidence="1">Multi-pass membrane protein</topology>
    </subcellularLocation>
    <subcellularLocation>
        <location evidence="9">Cell membrane</location>
        <topology evidence="9">Multi-pass membrane protein</topology>
    </subcellularLocation>
</comment>
<evidence type="ECO:0000313" key="12">
    <source>
        <dbReference type="Proteomes" id="UP000000419"/>
    </source>
</evidence>
<dbReference type="PANTHER" id="PTHR43163">
    <property type="entry name" value="DIPEPTIDE TRANSPORT SYSTEM PERMEASE PROTEIN DPPB-RELATED"/>
    <property type="match status" value="1"/>
</dbReference>
<comment type="similarity">
    <text evidence="2 9">Belongs to the binding-protein-dependent transport system permease family.</text>
</comment>
<dbReference type="GO" id="GO:0071916">
    <property type="term" value="F:dipeptide transmembrane transporter activity"/>
    <property type="evidence" value="ECO:0007669"/>
    <property type="project" value="TreeGrafter"/>
</dbReference>
<dbReference type="GO" id="GO:0005886">
    <property type="term" value="C:plasma membrane"/>
    <property type="evidence" value="ECO:0007669"/>
    <property type="project" value="UniProtKB-SubCell"/>
</dbReference>
<dbReference type="AlphaFoldDB" id="Q8YDF6"/>
<protein>
    <submittedName>
        <fullName evidence="11">Oligopeptide transport system permease protein oppb</fullName>
    </submittedName>
</protein>
<dbReference type="eggNOG" id="COG0601">
    <property type="taxonomic scope" value="Bacteria"/>
</dbReference>
<dbReference type="CDD" id="cd06261">
    <property type="entry name" value="TM_PBP2"/>
    <property type="match status" value="1"/>
</dbReference>
<reference evidence="11 12" key="1">
    <citation type="journal article" date="2002" name="Proc. Natl. Acad. Sci. U.S.A.">
        <title>The genome sequence of the facultative intracellular pathogen Brucella melitensis.</title>
        <authorList>
            <person name="DelVecchio V.G."/>
            <person name="Kapatral V."/>
            <person name="Redkar R.J."/>
            <person name="Patra G."/>
            <person name="Mujer C."/>
            <person name="Los T."/>
            <person name="Ivanova N."/>
            <person name="Anderson I."/>
            <person name="Bhattacharyya A."/>
            <person name="Lykidis A."/>
            <person name="Reznik G."/>
            <person name="Jablonski L."/>
            <person name="Larsen N."/>
            <person name="D'Souza M."/>
            <person name="Bernal A."/>
            <person name="Mazur M."/>
            <person name="Goltsman E."/>
            <person name="Selkov E."/>
            <person name="Elzer P.H."/>
            <person name="Hagius S."/>
            <person name="O'Callaghan D."/>
            <person name="Letesson J.J."/>
            <person name="Haselkorn R."/>
            <person name="Kyrpides N."/>
            <person name="Overbeek R."/>
        </authorList>
    </citation>
    <scope>NUCLEOTIDE SEQUENCE [LARGE SCALE GENOMIC DNA]</scope>
    <source>
        <strain evidence="12">ATCC 23456 / CCUG 17765 / NCTC 10094 / 16M</strain>
    </source>
</reference>
<feature type="transmembrane region" description="Helical" evidence="9">
    <location>
        <begin position="321"/>
        <end position="347"/>
    </location>
</feature>
<evidence type="ECO:0000256" key="6">
    <source>
        <dbReference type="ARBA" id="ARBA00022989"/>
    </source>
</evidence>
<dbReference type="Pfam" id="PF00528">
    <property type="entry name" value="BPD_transp_1"/>
    <property type="match status" value="1"/>
</dbReference>
<dbReference type="PIR" id="AB3537">
    <property type="entry name" value="AB3537"/>
</dbReference>
<keyword evidence="12" id="KW-1185">Reference proteome</keyword>
<keyword evidence="4" id="KW-1003">Cell membrane</keyword>
<dbReference type="PANTHER" id="PTHR43163:SF6">
    <property type="entry name" value="DIPEPTIDE TRANSPORT SYSTEM PERMEASE PROTEIN DPPB-RELATED"/>
    <property type="match status" value="1"/>
</dbReference>
<feature type="transmembrane region" description="Helical" evidence="9">
    <location>
        <begin position="120"/>
        <end position="141"/>
    </location>
</feature>
<evidence type="ECO:0000256" key="7">
    <source>
        <dbReference type="ARBA" id="ARBA00023136"/>
    </source>
</evidence>
<dbReference type="Gene3D" id="1.10.3720.10">
    <property type="entry name" value="MetI-like"/>
    <property type="match status" value="1"/>
</dbReference>
<organism evidence="11 12">
    <name type="scientific">Brucella melitensis biotype 1 (strain ATCC 23456 / CCUG 17765 / NCTC 10094 / 16M)</name>
    <dbReference type="NCBI Taxonomy" id="224914"/>
    <lineage>
        <taxon>Bacteria</taxon>
        <taxon>Pseudomonadati</taxon>
        <taxon>Pseudomonadota</taxon>
        <taxon>Alphaproteobacteria</taxon>
        <taxon>Hyphomicrobiales</taxon>
        <taxon>Brucellaceae</taxon>
        <taxon>Brucella/Ochrobactrum group</taxon>
        <taxon>Brucella</taxon>
    </lineage>
</organism>
<gene>
    <name evidence="11" type="ordered locus">BMEII0220</name>
</gene>
<comment type="function">
    <text evidence="8">Probably part of an ABC transporter complex that could be involved in peptide import. Probably responsible for the translocation of the substrate across the membrane.</text>
</comment>
<sequence>MCKPPQNGNEISRREAGMSNYFFKRLIAMPFLILGIVTIAFALTTITKGDPLTSIVAEQQMNNPEVVAAAKAKWGLDRSLPERYFIYLKNLAVGDMGTSFVTKRPVGTDLMARLPATMELVVVAMILGSVIGITLGILAAYYRDSVIDHLARLFGLFGSSLSVFWLGLAVLFVFSVQFEILPGPGRLDPRMTPPAAVTGFMTIDSLLAGDGAAFRDALAHLILPSLVLGWAVAGTISRLVRANMLDVIGREFILTARAKGAGELRVVFRHALRNILVPVLTVISYSFAYLITGAVLTETIFAWPGLGSYAVEAARALDFPAIIGVTIVGGIMFLMTNLLTDIAYVLANPRVRLG</sequence>
<name>Q8YDF6_BRUME</name>
<keyword evidence="6 9" id="KW-1133">Transmembrane helix</keyword>
<feature type="domain" description="ABC transmembrane type-1" evidence="10">
    <location>
        <begin position="114"/>
        <end position="344"/>
    </location>
</feature>
<keyword evidence="5 9" id="KW-0812">Transmembrane</keyword>
<evidence type="ECO:0000256" key="1">
    <source>
        <dbReference type="ARBA" id="ARBA00004429"/>
    </source>
</evidence>
<evidence type="ECO:0000313" key="11">
    <source>
        <dbReference type="EMBL" id="AAL53461.1"/>
    </source>
</evidence>
<evidence type="ECO:0000256" key="4">
    <source>
        <dbReference type="ARBA" id="ARBA00022475"/>
    </source>
</evidence>
<feature type="transmembrane region" description="Helical" evidence="9">
    <location>
        <begin position="21"/>
        <end position="43"/>
    </location>
</feature>
<accession>Q8YDF6</accession>
<dbReference type="InterPro" id="IPR035906">
    <property type="entry name" value="MetI-like_sf"/>
</dbReference>
<dbReference type="Proteomes" id="UP000000419">
    <property type="component" value="Chromosome II"/>
</dbReference>
<dbReference type="EMBL" id="AE008918">
    <property type="protein sequence ID" value="AAL53461.1"/>
    <property type="molecule type" value="Genomic_DNA"/>
</dbReference>
<dbReference type="Pfam" id="PF19300">
    <property type="entry name" value="BPD_transp_1_N"/>
    <property type="match status" value="1"/>
</dbReference>
<dbReference type="SUPFAM" id="SSF161098">
    <property type="entry name" value="MetI-like"/>
    <property type="match status" value="1"/>
</dbReference>